<dbReference type="RefSeq" id="XP_029311301.1">
    <property type="nucleotide sequence ID" value="XM_029455441.1"/>
</dbReference>
<dbReference type="InterPro" id="IPR001841">
    <property type="entry name" value="Znf_RING"/>
</dbReference>
<evidence type="ECO:0000256" key="3">
    <source>
        <dbReference type="ARBA" id="ARBA00022833"/>
    </source>
</evidence>
<dbReference type="GO" id="GO:0008270">
    <property type="term" value="F:zinc ion binding"/>
    <property type="evidence" value="ECO:0007669"/>
    <property type="project" value="UniProtKB-KW"/>
</dbReference>
<name>A0A6J2RM54_COTGO</name>
<dbReference type="GO" id="GO:0016567">
    <property type="term" value="P:protein ubiquitination"/>
    <property type="evidence" value="ECO:0007669"/>
    <property type="project" value="TreeGrafter"/>
</dbReference>
<dbReference type="OrthoDB" id="252722at2759"/>
<dbReference type="PANTHER" id="PTHR22791:SF14">
    <property type="entry name" value="RING FINGER PROTEIN 227"/>
    <property type="match status" value="1"/>
</dbReference>
<evidence type="ECO:0000259" key="6">
    <source>
        <dbReference type="PROSITE" id="PS50089"/>
    </source>
</evidence>
<dbReference type="Pfam" id="PF13445">
    <property type="entry name" value="zf-RING_UBOX"/>
    <property type="match status" value="1"/>
</dbReference>
<keyword evidence="7" id="KW-1185">Reference proteome</keyword>
<keyword evidence="1" id="KW-0479">Metal-binding</keyword>
<dbReference type="SUPFAM" id="SSF57850">
    <property type="entry name" value="RING/U-box"/>
    <property type="match status" value="1"/>
</dbReference>
<keyword evidence="3" id="KW-0862">Zinc</keyword>
<sequence>MCSEYECVICYRTYNAARRCPRELHCKHSFCESCLLALSRPLGPSEARLGADGVIVCPLCRHTTSISALGNVRAELRVDECALERLISSRLLEQEEEDEEEGHVQDSCDDTEEIPETQAEESDFSAGSSGGRLWRCCRKAWRSFSGKNSQRRGGENFLESDDLRNLTMMTFNMF</sequence>
<dbReference type="SMART" id="SM00184">
    <property type="entry name" value="RING"/>
    <property type="match status" value="1"/>
</dbReference>
<gene>
    <name evidence="8" type="primary">LOC115024056</name>
</gene>
<evidence type="ECO:0000256" key="5">
    <source>
        <dbReference type="SAM" id="MobiDB-lite"/>
    </source>
</evidence>
<dbReference type="InterPro" id="IPR027370">
    <property type="entry name" value="Znf-RING_euk"/>
</dbReference>
<dbReference type="GeneID" id="115024056"/>
<dbReference type="GO" id="GO:0061630">
    <property type="term" value="F:ubiquitin protein ligase activity"/>
    <property type="evidence" value="ECO:0007669"/>
    <property type="project" value="TreeGrafter"/>
</dbReference>
<dbReference type="InterPro" id="IPR013083">
    <property type="entry name" value="Znf_RING/FYVE/PHD"/>
</dbReference>
<feature type="compositionally biased region" description="Acidic residues" evidence="5">
    <location>
        <begin position="94"/>
        <end position="123"/>
    </location>
</feature>
<keyword evidence="2 4" id="KW-0863">Zinc-finger</keyword>
<evidence type="ECO:0000256" key="2">
    <source>
        <dbReference type="ARBA" id="ARBA00022771"/>
    </source>
</evidence>
<feature type="region of interest" description="Disordered" evidence="5">
    <location>
        <begin position="93"/>
        <end position="131"/>
    </location>
</feature>
<dbReference type="PROSITE" id="PS00518">
    <property type="entry name" value="ZF_RING_1"/>
    <property type="match status" value="1"/>
</dbReference>
<dbReference type="Gene3D" id="3.30.40.10">
    <property type="entry name" value="Zinc/RING finger domain, C3HC4 (zinc finger)"/>
    <property type="match status" value="1"/>
</dbReference>
<dbReference type="PANTHER" id="PTHR22791">
    <property type="entry name" value="RING-TYPE DOMAIN-CONTAINING PROTEIN"/>
    <property type="match status" value="1"/>
</dbReference>
<evidence type="ECO:0000256" key="4">
    <source>
        <dbReference type="PROSITE-ProRule" id="PRU00175"/>
    </source>
</evidence>
<feature type="domain" description="RING-type" evidence="6">
    <location>
        <begin position="7"/>
        <end position="61"/>
    </location>
</feature>
<dbReference type="InParanoid" id="A0A6J2RM54"/>
<dbReference type="AlphaFoldDB" id="A0A6J2RM54"/>
<proteinExistence type="predicted"/>
<evidence type="ECO:0000313" key="7">
    <source>
        <dbReference type="Proteomes" id="UP000504630"/>
    </source>
</evidence>
<dbReference type="KEGG" id="cgob:115024056"/>
<evidence type="ECO:0000313" key="8">
    <source>
        <dbReference type="RefSeq" id="XP_029311301.1"/>
    </source>
</evidence>
<evidence type="ECO:0000256" key="1">
    <source>
        <dbReference type="ARBA" id="ARBA00022723"/>
    </source>
</evidence>
<reference evidence="8" key="1">
    <citation type="submission" date="2025-08" db="UniProtKB">
        <authorList>
            <consortium name="RefSeq"/>
        </authorList>
    </citation>
    <scope>IDENTIFICATION</scope>
</reference>
<protein>
    <submittedName>
        <fullName evidence="8">RING finger protein 227</fullName>
    </submittedName>
</protein>
<organism evidence="7 8">
    <name type="scientific">Cottoperca gobio</name>
    <name type="common">Frogmouth</name>
    <name type="synonym">Aphritis gobio</name>
    <dbReference type="NCBI Taxonomy" id="56716"/>
    <lineage>
        <taxon>Eukaryota</taxon>
        <taxon>Metazoa</taxon>
        <taxon>Chordata</taxon>
        <taxon>Craniata</taxon>
        <taxon>Vertebrata</taxon>
        <taxon>Euteleostomi</taxon>
        <taxon>Actinopterygii</taxon>
        <taxon>Neopterygii</taxon>
        <taxon>Teleostei</taxon>
        <taxon>Neoteleostei</taxon>
        <taxon>Acanthomorphata</taxon>
        <taxon>Eupercaria</taxon>
        <taxon>Perciformes</taxon>
        <taxon>Notothenioidei</taxon>
        <taxon>Bovichtidae</taxon>
        <taxon>Cottoperca</taxon>
    </lineage>
</organism>
<dbReference type="InterPro" id="IPR051435">
    <property type="entry name" value="RING_finger_E3_ubiq-ligases"/>
</dbReference>
<accession>A0A6J2RM54</accession>
<dbReference type="PROSITE" id="PS50089">
    <property type="entry name" value="ZF_RING_2"/>
    <property type="match status" value="1"/>
</dbReference>
<dbReference type="Proteomes" id="UP000504630">
    <property type="component" value="Chromosome 18"/>
</dbReference>
<dbReference type="InterPro" id="IPR017907">
    <property type="entry name" value="Znf_RING_CS"/>
</dbReference>